<dbReference type="Proteomes" id="UP000662373">
    <property type="component" value="Unassembled WGS sequence"/>
</dbReference>
<name>A0A934KJK8_9FLAO</name>
<gene>
    <name evidence="1" type="ORF">JEM65_08425</name>
</gene>
<dbReference type="InterPro" id="IPR007433">
    <property type="entry name" value="DUF481"/>
</dbReference>
<keyword evidence="2" id="KW-1185">Reference proteome</keyword>
<proteinExistence type="predicted"/>
<dbReference type="RefSeq" id="WP_199598507.1">
    <property type="nucleotide sequence ID" value="NZ_JAEHJZ010000018.1"/>
</dbReference>
<sequence length="417" mass="48141">MKRELTLAILRKWIYFLSLLYTVDGIAQEESKKSLKLYIDCDCEQNYIQQEIIFVDHVRDQALANIKLFIYDIANGSGGRTYTLDFNGSGDYKEIINEKSFDTNTNMSPDDIRNGLVEKIKSGLLKYVMESNLVDKVVYKISDEGLAERQDIDFNDPWDNWLFEIYGEVELDKESSKKKFEYELGLKSDRVTEKWRIRTDLQLKQANNRFASEDETFTTDRAMYSVEGSVVRSISGHWSIGIFTSALHDTFKNLDFRYSVSPAVEYSIFPYNEVLRREITFAYKIGYFHNDYIEPTLFFQSQEGIFNHSLQVELRFRQPWGNLDSKLKGSSFLKDFSKNSLQLNSSISVRVFKGLAVRFSGNFEIVHDQINLSGGSASIEDILLQQKQIATDFELNLSIGLSYTFGSAFNTIINSRL</sequence>
<evidence type="ECO:0000313" key="1">
    <source>
        <dbReference type="EMBL" id="MBJ7880671.1"/>
    </source>
</evidence>
<dbReference type="EMBL" id="JAEHJZ010000018">
    <property type="protein sequence ID" value="MBJ7880671.1"/>
    <property type="molecule type" value="Genomic_DNA"/>
</dbReference>
<accession>A0A934KJK8</accession>
<reference evidence="1 2" key="1">
    <citation type="submission" date="2020-09" db="EMBL/GenBank/DDBJ databases">
        <title>Draft genome of Gelidibacter salicanalis PAMC21136.</title>
        <authorList>
            <person name="Park H."/>
        </authorList>
    </citation>
    <scope>NUCLEOTIDE SEQUENCE [LARGE SCALE GENOMIC DNA]</scope>
    <source>
        <strain evidence="1 2">PAMC21136</strain>
    </source>
</reference>
<dbReference type="Pfam" id="PF04338">
    <property type="entry name" value="DUF481"/>
    <property type="match status" value="1"/>
</dbReference>
<organism evidence="1 2">
    <name type="scientific">Gelidibacter salicanalis</name>
    <dbReference type="NCBI Taxonomy" id="291193"/>
    <lineage>
        <taxon>Bacteria</taxon>
        <taxon>Pseudomonadati</taxon>
        <taxon>Bacteroidota</taxon>
        <taxon>Flavobacteriia</taxon>
        <taxon>Flavobacteriales</taxon>
        <taxon>Flavobacteriaceae</taxon>
        <taxon>Gelidibacter</taxon>
    </lineage>
</organism>
<evidence type="ECO:0000313" key="2">
    <source>
        <dbReference type="Proteomes" id="UP000662373"/>
    </source>
</evidence>
<protein>
    <submittedName>
        <fullName evidence="1">DUF481 domain-containing protein</fullName>
    </submittedName>
</protein>
<dbReference type="AlphaFoldDB" id="A0A934KJK8"/>
<comment type="caution">
    <text evidence="1">The sequence shown here is derived from an EMBL/GenBank/DDBJ whole genome shotgun (WGS) entry which is preliminary data.</text>
</comment>